<dbReference type="InterPro" id="IPR050740">
    <property type="entry name" value="Aldehyde_DH_Superfamily"/>
</dbReference>
<evidence type="ECO:0000256" key="3">
    <source>
        <dbReference type="PROSITE-ProRule" id="PRU10007"/>
    </source>
</evidence>
<dbReference type="PROSITE" id="PS00070">
    <property type="entry name" value="ALDEHYDE_DEHYDR_CYS"/>
    <property type="match status" value="1"/>
</dbReference>
<dbReference type="InterPro" id="IPR016161">
    <property type="entry name" value="Ald_DH/histidinol_DH"/>
</dbReference>
<dbReference type="PANTHER" id="PTHR43353">
    <property type="entry name" value="SUCCINATE-SEMIALDEHYDE DEHYDROGENASE, MITOCHONDRIAL"/>
    <property type="match status" value="1"/>
</dbReference>
<dbReference type="RefSeq" id="WP_081988851.1">
    <property type="nucleotide sequence ID" value="NZ_JAUQOM010000038.1"/>
</dbReference>
<protein>
    <submittedName>
        <fullName evidence="6">NAD-dependent succinate-semialdehyde dehydrogenase</fullName>
        <ecNumber evidence="6">1.2.1.-</ecNumber>
    </submittedName>
</protein>
<dbReference type="InterPro" id="IPR016160">
    <property type="entry name" value="Ald_DH_CS_CYS"/>
</dbReference>
<dbReference type="NCBIfam" id="TIGR01780">
    <property type="entry name" value="SSADH"/>
    <property type="match status" value="1"/>
</dbReference>
<reference evidence="6" key="1">
    <citation type="submission" date="2023-07" db="EMBL/GenBank/DDBJ databases">
        <title>Bacterial whole genome sequence for Sphingobium sp. HBC34.</title>
        <authorList>
            <person name="Le V."/>
            <person name="Ko S.-R."/>
            <person name="Ahn C.-Y."/>
            <person name="Oh H.-M."/>
        </authorList>
    </citation>
    <scope>NUCLEOTIDE SEQUENCE</scope>
    <source>
        <strain evidence="6">HBC34</strain>
    </source>
</reference>
<keyword evidence="2 4" id="KW-0560">Oxidoreductase</keyword>
<dbReference type="CDD" id="cd07103">
    <property type="entry name" value="ALDH_F5_SSADH_GabD"/>
    <property type="match status" value="1"/>
</dbReference>
<feature type="domain" description="Aldehyde dehydrogenase" evidence="5">
    <location>
        <begin position="29"/>
        <end position="481"/>
    </location>
</feature>
<evidence type="ECO:0000256" key="4">
    <source>
        <dbReference type="RuleBase" id="RU003345"/>
    </source>
</evidence>
<evidence type="ECO:0000256" key="1">
    <source>
        <dbReference type="ARBA" id="ARBA00009986"/>
    </source>
</evidence>
<dbReference type="PROSITE" id="PS00687">
    <property type="entry name" value="ALDEHYDE_DEHYDR_GLU"/>
    <property type="match status" value="1"/>
</dbReference>
<evidence type="ECO:0000313" key="6">
    <source>
        <dbReference type="EMBL" id="MDO7837546.1"/>
    </source>
</evidence>
<name>A0ABT8ZTN1_9SPHN</name>
<dbReference type="GO" id="GO:0016491">
    <property type="term" value="F:oxidoreductase activity"/>
    <property type="evidence" value="ECO:0007669"/>
    <property type="project" value="UniProtKB-KW"/>
</dbReference>
<comment type="similarity">
    <text evidence="1 4">Belongs to the aldehyde dehydrogenase family.</text>
</comment>
<dbReference type="Pfam" id="PF00171">
    <property type="entry name" value="Aldedh"/>
    <property type="match status" value="1"/>
</dbReference>
<dbReference type="EC" id="1.2.1.-" evidence="6"/>
<organism evidence="6 7">
    <name type="scientific">Sphingobium cyanobacteriorum</name>
    <dbReference type="NCBI Taxonomy" id="3063954"/>
    <lineage>
        <taxon>Bacteria</taxon>
        <taxon>Pseudomonadati</taxon>
        <taxon>Pseudomonadota</taxon>
        <taxon>Alphaproteobacteria</taxon>
        <taxon>Sphingomonadales</taxon>
        <taxon>Sphingomonadaceae</taxon>
        <taxon>Sphingobium</taxon>
    </lineage>
</organism>
<keyword evidence="7" id="KW-1185">Reference proteome</keyword>
<evidence type="ECO:0000313" key="7">
    <source>
        <dbReference type="Proteomes" id="UP001176471"/>
    </source>
</evidence>
<dbReference type="Gene3D" id="3.40.309.10">
    <property type="entry name" value="Aldehyde Dehydrogenase, Chain A, domain 2"/>
    <property type="match status" value="1"/>
</dbReference>
<dbReference type="EMBL" id="JAUQOM010000038">
    <property type="protein sequence ID" value="MDO7837546.1"/>
    <property type="molecule type" value="Genomic_DNA"/>
</dbReference>
<dbReference type="PANTHER" id="PTHR43353:SF5">
    <property type="entry name" value="SUCCINATE-SEMIALDEHYDE DEHYDROGENASE, MITOCHONDRIAL"/>
    <property type="match status" value="1"/>
</dbReference>
<dbReference type="InterPro" id="IPR029510">
    <property type="entry name" value="Ald_DH_CS_GLU"/>
</dbReference>
<sequence>MTMHPDLSPAGNALLARTLAYGKRADVAATFAVHNPADGSFIGDVADMGAPETQRAIDAAKAAFPAWAARTARERADILRAWFRLILENQEALAEILTLEQGKPRAEALGEIVFGANFIEWFAEEGKRLYGDIVPTHAPDKRCLVLKQPIGVVGAITPWNFPSSMITRKVSPALAAGCTIVVKPAEDTPLSAIALQLLAEEAGFPEGVMNIVTAKRAEAVAGVLTASPDVRKLSFTGSTRVGKILMRQCADTVKKLSLELGGNSPFIVFDDADLDAAVAGAMATKFRNAGQACVATNRIYVQSGVRAAFVEKLRAAMEDLPVGPGLEADTRIGPLINPAAVAKVQELVGDALGKGAEAVLGGTPHPRGGLFFAPTLLVDVRADMAIASTEIFGPVAAVYGFETEAEVIAAANDTPYGLAAFLWTRDIGRVFRVGEALEYGMVAVNETLTSNPATPFGGVKESGLGREGSRYGLEDFVEIKYLALGGI</sequence>
<comment type="caution">
    <text evidence="6">The sequence shown here is derived from an EMBL/GenBank/DDBJ whole genome shotgun (WGS) entry which is preliminary data.</text>
</comment>
<proteinExistence type="inferred from homology"/>
<feature type="active site" evidence="3">
    <location>
        <position position="259"/>
    </location>
</feature>
<accession>A0ABT8ZTN1</accession>
<dbReference type="Proteomes" id="UP001176471">
    <property type="component" value="Unassembled WGS sequence"/>
</dbReference>
<evidence type="ECO:0000259" key="5">
    <source>
        <dbReference type="Pfam" id="PF00171"/>
    </source>
</evidence>
<dbReference type="InterPro" id="IPR015590">
    <property type="entry name" value="Aldehyde_DH_dom"/>
</dbReference>
<gene>
    <name evidence="6" type="ORF">Q4610_21135</name>
</gene>
<dbReference type="SUPFAM" id="SSF53720">
    <property type="entry name" value="ALDH-like"/>
    <property type="match status" value="1"/>
</dbReference>
<evidence type="ECO:0000256" key="2">
    <source>
        <dbReference type="ARBA" id="ARBA00023002"/>
    </source>
</evidence>
<dbReference type="InterPro" id="IPR010102">
    <property type="entry name" value="Succ_semiAld_DH"/>
</dbReference>
<dbReference type="Gene3D" id="3.40.605.10">
    <property type="entry name" value="Aldehyde Dehydrogenase, Chain A, domain 1"/>
    <property type="match status" value="1"/>
</dbReference>
<dbReference type="InterPro" id="IPR016162">
    <property type="entry name" value="Ald_DH_N"/>
</dbReference>
<dbReference type="InterPro" id="IPR016163">
    <property type="entry name" value="Ald_DH_C"/>
</dbReference>